<keyword evidence="3" id="KW-1185">Reference proteome</keyword>
<name>A0AAP2Z7A6_9EURY</name>
<dbReference type="Proteomes" id="UP001321047">
    <property type="component" value="Unassembled WGS sequence"/>
</dbReference>
<dbReference type="EMBL" id="JAOPJZ010000003">
    <property type="protein sequence ID" value="MCU4751455.1"/>
    <property type="molecule type" value="Genomic_DNA"/>
</dbReference>
<organism evidence="2 3">
    <name type="scientific">Natronosalvus hydrolyticus</name>
    <dbReference type="NCBI Taxonomy" id="2979988"/>
    <lineage>
        <taxon>Archaea</taxon>
        <taxon>Methanobacteriati</taxon>
        <taxon>Methanobacteriota</taxon>
        <taxon>Stenosarchaea group</taxon>
        <taxon>Halobacteria</taxon>
        <taxon>Halobacteriales</taxon>
        <taxon>Natrialbaceae</taxon>
        <taxon>Natronosalvus</taxon>
    </lineage>
</organism>
<dbReference type="AlphaFoldDB" id="A0AAP2Z7A6"/>
<comment type="caution">
    <text evidence="2">The sequence shown here is derived from an EMBL/GenBank/DDBJ whole genome shotgun (WGS) entry which is preliminary data.</text>
</comment>
<protein>
    <submittedName>
        <fullName evidence="2">Uncharacterized protein</fullName>
    </submittedName>
</protein>
<dbReference type="RefSeq" id="WP_342807271.1">
    <property type="nucleotide sequence ID" value="NZ_JAOPJZ010000003.1"/>
</dbReference>
<proteinExistence type="predicted"/>
<feature type="region of interest" description="Disordered" evidence="1">
    <location>
        <begin position="193"/>
        <end position="223"/>
    </location>
</feature>
<evidence type="ECO:0000313" key="3">
    <source>
        <dbReference type="Proteomes" id="UP001321047"/>
    </source>
</evidence>
<dbReference type="Pfam" id="PF21811">
    <property type="entry name" value="RdfA"/>
    <property type="match status" value="1"/>
</dbReference>
<accession>A0AAP2Z7A6</accession>
<dbReference type="InterPro" id="IPR048925">
    <property type="entry name" value="RdfA"/>
</dbReference>
<sequence>MSKGGCKVCRVRRAYDLSTLDETLLERWQRDEDRYGYRRLATYINASILETELERAGLYTPETAATALYEGLANDDPAVREQLEREELPLERLESDFVSFGVVRTHLQECLNAEWSGRERTTDWEQTTLETVVPRLLDRTHRALESLQRREELELPEAIELSMTVSCSSCGESASLESLLAEDAWCACLENREAESDDRQDTGGSNDNAGEKSNVATDERRSE</sequence>
<evidence type="ECO:0000313" key="2">
    <source>
        <dbReference type="EMBL" id="MCU4751455.1"/>
    </source>
</evidence>
<reference evidence="2 3" key="1">
    <citation type="submission" date="2022-09" db="EMBL/GenBank/DDBJ databases">
        <title>Enrichment on poylsaccharides allowed isolation of novel metabolic and taxonomic groups of Haloarchaea.</title>
        <authorList>
            <person name="Sorokin D.Y."/>
            <person name="Elcheninov A.G."/>
            <person name="Khizhniak T.V."/>
            <person name="Kolganova T.V."/>
            <person name="Kublanov I.V."/>
        </authorList>
    </citation>
    <scope>NUCLEOTIDE SEQUENCE [LARGE SCALE GENOMIC DNA]</scope>
    <source>
        <strain evidence="2 3">AArc-curdl1</strain>
    </source>
</reference>
<gene>
    <name evidence="2" type="ORF">OB919_05595</name>
</gene>
<evidence type="ECO:0000256" key="1">
    <source>
        <dbReference type="SAM" id="MobiDB-lite"/>
    </source>
</evidence>